<feature type="transmembrane region" description="Helical" evidence="9">
    <location>
        <begin position="80"/>
        <end position="97"/>
    </location>
</feature>
<dbReference type="Pfam" id="PF18916">
    <property type="entry name" value="Lycopene_cyc"/>
    <property type="match status" value="1"/>
</dbReference>
<dbReference type="EMBL" id="BONZ01000070">
    <property type="protein sequence ID" value="GIH18675.1"/>
    <property type="molecule type" value="Genomic_DNA"/>
</dbReference>
<evidence type="ECO:0000256" key="7">
    <source>
        <dbReference type="ARBA" id="ARBA00023235"/>
    </source>
</evidence>
<dbReference type="NCBIfam" id="TIGR03462">
    <property type="entry name" value="CarR_dom_SF"/>
    <property type="match status" value="1"/>
</dbReference>
<dbReference type="GO" id="GO:0016020">
    <property type="term" value="C:membrane"/>
    <property type="evidence" value="ECO:0007669"/>
    <property type="project" value="UniProtKB-SubCell"/>
</dbReference>
<comment type="subcellular location">
    <subcellularLocation>
        <location evidence="1">Membrane</location>
        <topology evidence="1">Multi-pass membrane protein</topology>
    </subcellularLocation>
</comment>
<evidence type="ECO:0000256" key="2">
    <source>
        <dbReference type="ARBA" id="ARBA00004829"/>
    </source>
</evidence>
<organism evidence="11 12">
    <name type="scientific">Rugosimonospora africana</name>
    <dbReference type="NCBI Taxonomy" id="556532"/>
    <lineage>
        <taxon>Bacteria</taxon>
        <taxon>Bacillati</taxon>
        <taxon>Actinomycetota</taxon>
        <taxon>Actinomycetes</taxon>
        <taxon>Micromonosporales</taxon>
        <taxon>Micromonosporaceae</taxon>
        <taxon>Rugosimonospora</taxon>
    </lineage>
</organism>
<keyword evidence="12" id="KW-1185">Reference proteome</keyword>
<evidence type="ECO:0000259" key="10">
    <source>
        <dbReference type="Pfam" id="PF18916"/>
    </source>
</evidence>
<reference evidence="11" key="1">
    <citation type="submission" date="2021-01" db="EMBL/GenBank/DDBJ databases">
        <title>Whole genome shotgun sequence of Rugosimonospora africana NBRC 104875.</title>
        <authorList>
            <person name="Komaki H."/>
            <person name="Tamura T."/>
        </authorList>
    </citation>
    <scope>NUCLEOTIDE SEQUENCE</scope>
    <source>
        <strain evidence="11">NBRC 104875</strain>
    </source>
</reference>
<feature type="region of interest" description="Disordered" evidence="8">
    <location>
        <begin position="102"/>
        <end position="123"/>
    </location>
</feature>
<feature type="transmembrane region" description="Helical" evidence="9">
    <location>
        <begin position="6"/>
        <end position="24"/>
    </location>
</feature>
<proteinExistence type="predicted"/>
<dbReference type="InterPro" id="IPR017825">
    <property type="entry name" value="Lycopene_cyclase_dom"/>
</dbReference>
<dbReference type="RefSeq" id="WP_203922179.1">
    <property type="nucleotide sequence ID" value="NZ_BONZ01000070.1"/>
</dbReference>
<keyword evidence="3 9" id="KW-0812">Transmembrane</keyword>
<evidence type="ECO:0000256" key="4">
    <source>
        <dbReference type="ARBA" id="ARBA00022746"/>
    </source>
</evidence>
<dbReference type="AlphaFoldDB" id="A0A8J3QWF0"/>
<name>A0A8J3QWF0_9ACTN</name>
<evidence type="ECO:0000256" key="3">
    <source>
        <dbReference type="ARBA" id="ARBA00022692"/>
    </source>
</evidence>
<keyword evidence="6 9" id="KW-0472">Membrane</keyword>
<evidence type="ECO:0000256" key="5">
    <source>
        <dbReference type="ARBA" id="ARBA00022989"/>
    </source>
</evidence>
<accession>A0A8J3QWF0</accession>
<keyword evidence="4" id="KW-0125">Carotenoid biosynthesis</keyword>
<evidence type="ECO:0000256" key="9">
    <source>
        <dbReference type="SAM" id="Phobius"/>
    </source>
</evidence>
<feature type="domain" description="Lycopene cyclase" evidence="10">
    <location>
        <begin position="5"/>
        <end position="95"/>
    </location>
</feature>
<dbReference type="GO" id="GO:0016117">
    <property type="term" value="P:carotenoid biosynthetic process"/>
    <property type="evidence" value="ECO:0007669"/>
    <property type="project" value="UniProtKB-KW"/>
</dbReference>
<keyword evidence="5 9" id="KW-1133">Transmembrane helix</keyword>
<comment type="caution">
    <text evidence="11">The sequence shown here is derived from an EMBL/GenBank/DDBJ whole genome shotgun (WGS) entry which is preliminary data.</text>
</comment>
<evidence type="ECO:0000313" key="12">
    <source>
        <dbReference type="Proteomes" id="UP000642748"/>
    </source>
</evidence>
<evidence type="ECO:0000256" key="8">
    <source>
        <dbReference type="SAM" id="MobiDB-lite"/>
    </source>
</evidence>
<comment type="pathway">
    <text evidence="2">Carotenoid biosynthesis.</text>
</comment>
<evidence type="ECO:0000256" key="6">
    <source>
        <dbReference type="ARBA" id="ARBA00023136"/>
    </source>
</evidence>
<evidence type="ECO:0000313" key="11">
    <source>
        <dbReference type="EMBL" id="GIH18675.1"/>
    </source>
</evidence>
<protein>
    <recommendedName>
        <fullName evidence="10">Lycopene cyclase domain-containing protein</fullName>
    </recommendedName>
</protein>
<dbReference type="GO" id="GO:0045436">
    <property type="term" value="F:lycopene beta cyclase activity"/>
    <property type="evidence" value="ECO:0007669"/>
    <property type="project" value="UniProtKB-ARBA"/>
</dbReference>
<dbReference type="GO" id="GO:0016872">
    <property type="term" value="F:intramolecular lyase activity"/>
    <property type="evidence" value="ECO:0007669"/>
    <property type="project" value="InterPro"/>
</dbReference>
<feature type="compositionally biased region" description="Basic and acidic residues" evidence="8">
    <location>
        <begin position="108"/>
        <end position="123"/>
    </location>
</feature>
<keyword evidence="7" id="KW-0413">Isomerase</keyword>
<evidence type="ECO:0000256" key="1">
    <source>
        <dbReference type="ARBA" id="ARBA00004141"/>
    </source>
</evidence>
<sequence>MRHLIYLAILAGCLAGALWLEPALRVRVLRQWRRLLLTVVPIVLVFGGWDVAAIAAHHWSYDPGQTTGVRLPGRLPLEELLFFIVVPVCSVLGYEAVRLTRQRRRQRQRADEPAARPRDRVAR</sequence>
<dbReference type="Proteomes" id="UP000642748">
    <property type="component" value="Unassembled WGS sequence"/>
</dbReference>
<feature type="transmembrane region" description="Helical" evidence="9">
    <location>
        <begin position="36"/>
        <end position="60"/>
    </location>
</feature>
<gene>
    <name evidence="11" type="ORF">Raf01_68470</name>
</gene>